<dbReference type="EMBL" id="JAAIYO010000004">
    <property type="protein sequence ID" value="MBE4749904.1"/>
    <property type="molecule type" value="Genomic_DNA"/>
</dbReference>
<feature type="compositionally biased region" description="Pro residues" evidence="1">
    <location>
        <begin position="340"/>
        <end position="355"/>
    </location>
</feature>
<dbReference type="InterPro" id="IPR052159">
    <property type="entry name" value="Competence_DNA_uptake"/>
</dbReference>
<evidence type="ECO:0000313" key="2">
    <source>
        <dbReference type="EMBL" id="MBE4749904.1"/>
    </source>
</evidence>
<name>A0ABR9PPU9_9BACT</name>
<keyword evidence="3" id="KW-1185">Reference proteome</keyword>
<feature type="compositionally biased region" description="Polar residues" evidence="1">
    <location>
        <begin position="399"/>
        <end position="410"/>
    </location>
</feature>
<dbReference type="InterPro" id="IPR036866">
    <property type="entry name" value="RibonucZ/Hydroxyglut_hydro"/>
</dbReference>
<dbReference type="PROSITE" id="PS51257">
    <property type="entry name" value="PROKAR_LIPOPROTEIN"/>
    <property type="match status" value="1"/>
</dbReference>
<dbReference type="Gene3D" id="3.40.10.10">
    <property type="entry name" value="DNA Methylphosphotriester Repair Domain"/>
    <property type="match status" value="1"/>
</dbReference>
<dbReference type="CDD" id="cd07731">
    <property type="entry name" value="ComA-like_MBL-fold"/>
    <property type="match status" value="1"/>
</dbReference>
<comment type="caution">
    <text evidence="2">The sequence shown here is derived from an EMBL/GenBank/DDBJ whole genome shotgun (WGS) entry which is preliminary data.</text>
</comment>
<dbReference type="InterPro" id="IPR035681">
    <property type="entry name" value="ComA-like_MBL"/>
</dbReference>
<organism evidence="2 3">
    <name type="scientific">Corallococcus soli</name>
    <dbReference type="NCBI Taxonomy" id="2710757"/>
    <lineage>
        <taxon>Bacteria</taxon>
        <taxon>Pseudomonadati</taxon>
        <taxon>Myxococcota</taxon>
        <taxon>Myxococcia</taxon>
        <taxon>Myxococcales</taxon>
        <taxon>Cystobacterineae</taxon>
        <taxon>Myxococcaceae</taxon>
        <taxon>Corallococcus</taxon>
    </lineage>
</organism>
<dbReference type="PANTHER" id="PTHR30619:SF1">
    <property type="entry name" value="RECOMBINATION PROTEIN 2"/>
    <property type="match status" value="1"/>
</dbReference>
<protein>
    <recommendedName>
        <fullName evidence="4">MBL fold metallo-hydrolase</fullName>
    </recommendedName>
</protein>
<dbReference type="Proteomes" id="UP001516472">
    <property type="component" value="Unassembled WGS sequence"/>
</dbReference>
<gene>
    <name evidence="2" type="ORF">G4177_17205</name>
</gene>
<evidence type="ECO:0008006" key="4">
    <source>
        <dbReference type="Google" id="ProtNLM"/>
    </source>
</evidence>
<dbReference type="PANTHER" id="PTHR30619">
    <property type="entry name" value="DNA INTERNALIZATION/COMPETENCE PROTEIN COMEC/REC2"/>
    <property type="match status" value="1"/>
</dbReference>
<proteinExistence type="predicted"/>
<reference evidence="2 3" key="1">
    <citation type="submission" date="2020-02" db="EMBL/GenBank/DDBJ databases">
        <authorList>
            <person name="Babadi Z.K."/>
            <person name="Risdian C."/>
            <person name="Ebrahimipour G.H."/>
            <person name="Wink J."/>
        </authorList>
    </citation>
    <scope>NUCLEOTIDE SEQUENCE [LARGE SCALE GENOMIC DNA]</scope>
    <source>
        <strain evidence="2 3">ZKHCc1 1396</strain>
    </source>
</reference>
<evidence type="ECO:0000256" key="1">
    <source>
        <dbReference type="SAM" id="MobiDB-lite"/>
    </source>
</evidence>
<evidence type="ECO:0000313" key="3">
    <source>
        <dbReference type="Proteomes" id="UP001516472"/>
    </source>
</evidence>
<dbReference type="Gene3D" id="3.60.15.10">
    <property type="entry name" value="Ribonuclease Z/Hydroxyacylglutathione hydrolase-like"/>
    <property type="match status" value="1"/>
</dbReference>
<accession>A0ABR9PPU9</accession>
<dbReference type="SUPFAM" id="SSF56281">
    <property type="entry name" value="Metallo-hydrolase/oxidoreductase"/>
    <property type="match status" value="1"/>
</dbReference>
<dbReference type="SUPFAM" id="SSF57884">
    <property type="entry name" value="Ada DNA repair protein, N-terminal domain (N-Ada 10)"/>
    <property type="match status" value="1"/>
</dbReference>
<dbReference type="InterPro" id="IPR035451">
    <property type="entry name" value="Ada-like_dom_sf"/>
</dbReference>
<dbReference type="RefSeq" id="WP_193349363.1">
    <property type="nucleotide sequence ID" value="NZ_CBCSIP010000539.1"/>
</dbReference>
<sequence>MSPRIALGVGLLLAALACKPQPEAPKKAPGPEKSRYFGGAPDGKLHVYFFDVGAGDAALIVSPSGNTVLVDSGPASAESHLVNRLPELLRRELDLVVLTRPDPKHHGALDAVLKRVGARRLMEPQLPDTSSAYDALLGAVGSRGVQVFSPASSATTPQESVRLTLEDDVNLTVLWPRAPATPLLKGAPDAEGRSAANSIVLRLTYRDTSVLFAGSARAETEEALLSRGLLGSATLLKVASPGVAGANSLGFLEEVRPQAAVFSMDDGLGKDAKVRDVLARLKGVGAKAFRTDVNGEMHAVSDGKQFEFVLQRPTPGEPFSAQRSVFPGVDPRPALVRTAKPPPPPVVKPPPPEPPSVEKAEPARATETPRASSPGRGGGEIDVDDLPTANARIPGRTEAPTQKTRTSSSAPMGGYVGSSRSDKFHVPGCSNAKKILAKNLVRFKTREEAAKSRMPARDCNP</sequence>
<feature type="region of interest" description="Disordered" evidence="1">
    <location>
        <begin position="313"/>
        <end position="429"/>
    </location>
</feature>